<dbReference type="GeneID" id="89490627"/>
<comment type="caution">
    <text evidence="2">The sequence shown here is derived from an EMBL/GenBank/DDBJ whole genome shotgun (WGS) entry which is preliminary data.</text>
</comment>
<dbReference type="EMBL" id="JANAVW010000001">
    <property type="protein sequence ID" value="MDT0134211.1"/>
    <property type="molecule type" value="Genomic_DNA"/>
</dbReference>
<evidence type="ECO:0000313" key="2">
    <source>
        <dbReference type="EMBL" id="MBQ0268794.1"/>
    </source>
</evidence>
<evidence type="ECO:0000313" key="3">
    <source>
        <dbReference type="EMBL" id="MDT0134211.1"/>
    </source>
</evidence>
<sequence length="48" mass="5496">MNTMRVNQPVKYYAVAVLATLSHPSYILMYAPWDVFVLPPCYNANYLG</sequence>
<reference evidence="2" key="1">
    <citation type="submission" date="2021-03" db="EMBL/GenBank/DDBJ databases">
        <authorList>
            <person name="Stanton E."/>
        </authorList>
    </citation>
    <scope>NUCLEOTIDE SEQUENCE</scope>
    <source>
        <strain evidence="2">2020EL-00113</strain>
    </source>
</reference>
<keyword evidence="1" id="KW-1133">Transmembrane helix</keyword>
<dbReference type="AlphaFoldDB" id="A0A8I2D9M8"/>
<dbReference type="Proteomes" id="UP000674270">
    <property type="component" value="Unassembled WGS sequence"/>
</dbReference>
<evidence type="ECO:0000313" key="5">
    <source>
        <dbReference type="Proteomes" id="UP001252207"/>
    </source>
</evidence>
<feature type="transmembrane region" description="Helical" evidence="1">
    <location>
        <begin position="12"/>
        <end position="33"/>
    </location>
</feature>
<reference evidence="3 5" key="2">
    <citation type="submission" date="2022-06" db="EMBL/GenBank/DDBJ databases">
        <title>Chromosome and plasmid sequencings of Enterobacteriales species co-exiting double carbapenemases.</title>
        <authorList>
            <person name="Fu Y."/>
        </authorList>
    </citation>
    <scope>NUCLEOTIDE SEQUENCE [LARGE SCALE GENOMIC DNA]</scope>
    <source>
        <strain evidence="3 5">21030615019</strain>
    </source>
</reference>
<gene>
    <name evidence="2" type="ORF">J7T18_10845</name>
    <name evidence="3" type="ORF">NLX89_12760</name>
</gene>
<dbReference type="Proteomes" id="UP001252207">
    <property type="component" value="Unassembled WGS sequence"/>
</dbReference>
<evidence type="ECO:0000313" key="4">
    <source>
        <dbReference type="Proteomes" id="UP000674270"/>
    </source>
</evidence>
<organism evidence="2 4">
    <name type="scientific">Providencia huaxiensis</name>
    <dbReference type="NCBI Taxonomy" id="2027290"/>
    <lineage>
        <taxon>Bacteria</taxon>
        <taxon>Pseudomonadati</taxon>
        <taxon>Pseudomonadota</taxon>
        <taxon>Gammaproteobacteria</taxon>
        <taxon>Enterobacterales</taxon>
        <taxon>Morganellaceae</taxon>
        <taxon>Providencia</taxon>
    </lineage>
</organism>
<protein>
    <submittedName>
        <fullName evidence="2">Uncharacterized protein</fullName>
    </submittedName>
</protein>
<proteinExistence type="predicted"/>
<keyword evidence="1" id="KW-0812">Transmembrane</keyword>
<keyword evidence="5" id="KW-1185">Reference proteome</keyword>
<dbReference type="EMBL" id="JAGKLY010000003">
    <property type="protein sequence ID" value="MBQ0268794.1"/>
    <property type="molecule type" value="Genomic_DNA"/>
</dbReference>
<name>A0A8I2D9M8_9GAMM</name>
<evidence type="ECO:0000256" key="1">
    <source>
        <dbReference type="SAM" id="Phobius"/>
    </source>
</evidence>
<keyword evidence="1" id="KW-0472">Membrane</keyword>
<accession>A0A8I2D9M8</accession>
<dbReference type="RefSeq" id="WP_168222829.1">
    <property type="nucleotide sequence ID" value="NZ_CP031123.2"/>
</dbReference>